<proteinExistence type="predicted"/>
<sequence length="339" mass="39011">MTKRNILSVLFAGLLASSCSGPEVRLEKIDPYAVSQISIEEEALADLPDLFAPPLHLLNDTLLCLLNQQDASSIRIFQTTGKEMNQYTLKKKDTAIVISPDKNLQARLEYLNPANNVYYELAVDRGEMSIADFTRLRLGKFSPKEAFKVGDKLFVGLGPYLKGLLSVFDKDKQSKEINFFGNYPIAGTEYQYQEYLDYFQGHLARHDNQFIYASTYFGYIASYSYENERLTKQWEKQTSDFLYQRVNNRIEFDNLHHEGFGCITAGKEHIYAFSQYLSEKQMKENGILVFDKSGKLLSCLRIKNPVVYLVTDSREENLYAVSYDIEEQHLYLSKLKTTL</sequence>
<name>A0A0F5JHL1_9BACT</name>
<dbReference type="PROSITE" id="PS51257">
    <property type="entry name" value="PROKAR_LIPOPROTEIN"/>
    <property type="match status" value="1"/>
</dbReference>
<dbReference type="Proteomes" id="UP000033047">
    <property type="component" value="Unassembled WGS sequence"/>
</dbReference>
<evidence type="ECO:0000313" key="2">
    <source>
        <dbReference type="Proteomes" id="UP000033047"/>
    </source>
</evidence>
<gene>
    <name evidence="1" type="ORF">HMPREF1535_01697</name>
</gene>
<dbReference type="HOGENOM" id="CLU_818454_0_0_10"/>
<accession>A0A0F5JHL1</accession>
<reference evidence="1 2" key="1">
    <citation type="submission" date="2013-04" db="EMBL/GenBank/DDBJ databases">
        <title>The Genome Sequence of Parabacteroides goldsteinii DSM 19448.</title>
        <authorList>
            <consortium name="The Broad Institute Genomics Platform"/>
            <person name="Earl A."/>
            <person name="Ward D."/>
            <person name="Feldgarden M."/>
            <person name="Gevers D."/>
            <person name="Martens E."/>
            <person name="Sakamoto M."/>
            <person name="Benno Y."/>
            <person name="Song Y."/>
            <person name="Liu C."/>
            <person name="Lee J."/>
            <person name="Bolanos M."/>
            <person name="Vaisanen M.L."/>
            <person name="Finegold S.M."/>
            <person name="Walker B."/>
            <person name="Young S."/>
            <person name="Zeng Q."/>
            <person name="Gargeya S."/>
            <person name="Fitzgerald M."/>
            <person name="Haas B."/>
            <person name="Abouelleil A."/>
            <person name="Allen A.W."/>
            <person name="Alvarado L."/>
            <person name="Arachchi H.M."/>
            <person name="Berlin A.M."/>
            <person name="Chapman S.B."/>
            <person name="Gainer-Dewar J."/>
            <person name="Goldberg J."/>
            <person name="Griggs A."/>
            <person name="Gujja S."/>
            <person name="Hansen M."/>
            <person name="Howarth C."/>
            <person name="Imamovic A."/>
            <person name="Ireland A."/>
            <person name="Larimer J."/>
            <person name="McCowan C."/>
            <person name="Murphy C."/>
            <person name="Pearson M."/>
            <person name="Poon T.W."/>
            <person name="Priest M."/>
            <person name="Roberts A."/>
            <person name="Saif S."/>
            <person name="Shea T."/>
            <person name="Sisk P."/>
            <person name="Sykes S."/>
            <person name="Wortman J."/>
            <person name="Nusbaum C."/>
            <person name="Birren B."/>
        </authorList>
    </citation>
    <scope>NUCLEOTIDE SEQUENCE [LARGE SCALE GENOMIC DNA]</scope>
    <source>
        <strain evidence="1 2">DSM 19448</strain>
    </source>
</reference>
<organism evidence="1 2">
    <name type="scientific">Parabacteroides goldsteinii DSM 19448 = WAL 12034</name>
    <dbReference type="NCBI Taxonomy" id="927665"/>
    <lineage>
        <taxon>Bacteria</taxon>
        <taxon>Pseudomonadati</taxon>
        <taxon>Bacteroidota</taxon>
        <taxon>Bacteroidia</taxon>
        <taxon>Bacteroidales</taxon>
        <taxon>Tannerellaceae</taxon>
        <taxon>Parabacteroides</taxon>
    </lineage>
</organism>
<dbReference type="RefSeq" id="WP_046145835.1">
    <property type="nucleotide sequence ID" value="NZ_KQ033912.1"/>
</dbReference>
<evidence type="ECO:0008006" key="3">
    <source>
        <dbReference type="Google" id="ProtNLM"/>
    </source>
</evidence>
<dbReference type="STRING" id="927665.HMPREF1535_01697"/>
<comment type="caution">
    <text evidence="1">The sequence shown here is derived from an EMBL/GenBank/DDBJ whole genome shotgun (WGS) entry which is preliminary data.</text>
</comment>
<dbReference type="AlphaFoldDB" id="A0A0F5JHL1"/>
<protein>
    <recommendedName>
        <fullName evidence="3">6-bladed beta-propeller</fullName>
    </recommendedName>
</protein>
<dbReference type="PATRIC" id="fig|927665.4.peg.1737"/>
<evidence type="ECO:0000313" key="1">
    <source>
        <dbReference type="EMBL" id="KKB57045.1"/>
    </source>
</evidence>
<dbReference type="EMBL" id="AQHV01000010">
    <property type="protein sequence ID" value="KKB57045.1"/>
    <property type="molecule type" value="Genomic_DNA"/>
</dbReference>